<dbReference type="EMBL" id="CAEZYY010000023">
    <property type="protein sequence ID" value="CAB4760827.1"/>
    <property type="molecule type" value="Genomic_DNA"/>
</dbReference>
<evidence type="ECO:0000313" key="5">
    <source>
        <dbReference type="EMBL" id="CAB5061541.1"/>
    </source>
</evidence>
<sequence>MNALRETIWVLGDQLSPLLGPLATADPSRTRILMVESTTKIASRNWHLQRAHLVVSGMRHLAHDLEQRGFHVDYRRAGSLRGGLEAHRTEFGPTLVTAMEPASWDGLKMLRSAGVNTVRSTQFLTHPDEFASWAGERRSLKMEDFYRWQRRRLGYLMDGDEPAGGHWNFDHDNRQPPPKGAHDWPAPHHEPLDDIDRQVLADLSGDPALTGRLWGADPDGTWPTSRRAALAQLDHVVEFVLPGFGPHEDAMLSTNWHLAHTLLSPALNLGMLHPREVCDAVERAYRSGAVPIASAEGVIRQIIGWREYVWGTYWLWMPGYRTANELDAHRPLPPLFTGSGTQMRCLSNTLEDVRAHGWTHHIQRLMLLGNLALLAGVEPQSLVGWMWESFVDGAEWVMLPNVLGMALHADGGRMATKPYAAGGAYIDKMSDYCKGCRYDRKQRTGPDACPFTTLYWAFLDRHRDRFLRNARMAQQVRAMERLNDLEAVRDRAGDVLRALDEGIL</sequence>
<dbReference type="EMBL" id="CAEZXX010000229">
    <property type="protein sequence ID" value="CAB4730078.1"/>
    <property type="molecule type" value="Genomic_DNA"/>
</dbReference>
<dbReference type="InterPro" id="IPR014729">
    <property type="entry name" value="Rossmann-like_a/b/a_fold"/>
</dbReference>
<dbReference type="PANTHER" id="PTHR38657">
    <property type="entry name" value="SLR1343 PROTEIN"/>
    <property type="match status" value="1"/>
</dbReference>
<accession>A0A6J7EYE3</accession>
<dbReference type="PANTHER" id="PTHR38657:SF1">
    <property type="entry name" value="SLR1343 PROTEIN"/>
    <property type="match status" value="1"/>
</dbReference>
<dbReference type="SUPFAM" id="SSF48173">
    <property type="entry name" value="Cryptochrome/photolyase FAD-binding domain"/>
    <property type="match status" value="1"/>
</dbReference>
<reference evidence="4" key="1">
    <citation type="submission" date="2020-05" db="EMBL/GenBank/DDBJ databases">
        <authorList>
            <person name="Chiriac C."/>
            <person name="Salcher M."/>
            <person name="Ghai R."/>
            <person name="Kavagutti S V."/>
        </authorList>
    </citation>
    <scope>NUCLEOTIDE SEQUENCE</scope>
</reference>
<evidence type="ECO:0000313" key="4">
    <source>
        <dbReference type="EMBL" id="CAB4886000.1"/>
    </source>
</evidence>
<protein>
    <submittedName>
        <fullName evidence="4">Unannotated protein</fullName>
    </submittedName>
</protein>
<dbReference type="Pfam" id="PF04244">
    <property type="entry name" value="DPRP"/>
    <property type="match status" value="1"/>
</dbReference>
<organism evidence="4">
    <name type="scientific">freshwater metagenome</name>
    <dbReference type="NCBI Taxonomy" id="449393"/>
    <lineage>
        <taxon>unclassified sequences</taxon>
        <taxon>metagenomes</taxon>
        <taxon>ecological metagenomes</taxon>
    </lineage>
</organism>
<proteinExistence type="predicted"/>
<dbReference type="AlphaFoldDB" id="A0A6J7EYE3"/>
<dbReference type="Gene3D" id="1.10.579.10">
    <property type="entry name" value="DNA Cyclobutane Dipyrimidine Photolyase, subunit A, domain 3"/>
    <property type="match status" value="1"/>
</dbReference>
<feature type="compositionally biased region" description="Basic and acidic residues" evidence="1">
    <location>
        <begin position="168"/>
        <end position="188"/>
    </location>
</feature>
<evidence type="ECO:0000256" key="1">
    <source>
        <dbReference type="SAM" id="MobiDB-lite"/>
    </source>
</evidence>
<evidence type="ECO:0000313" key="2">
    <source>
        <dbReference type="EMBL" id="CAB4730078.1"/>
    </source>
</evidence>
<dbReference type="EMBL" id="CAFBQP010000035">
    <property type="protein sequence ID" value="CAB5061541.1"/>
    <property type="molecule type" value="Genomic_DNA"/>
</dbReference>
<evidence type="ECO:0000313" key="3">
    <source>
        <dbReference type="EMBL" id="CAB4760827.1"/>
    </source>
</evidence>
<dbReference type="InterPro" id="IPR052551">
    <property type="entry name" value="UV-DNA_repair_photolyase"/>
</dbReference>
<dbReference type="InterPro" id="IPR007357">
    <property type="entry name" value="PhrB-like"/>
</dbReference>
<dbReference type="Gene3D" id="1.25.40.80">
    <property type="match status" value="1"/>
</dbReference>
<gene>
    <name evidence="2" type="ORF">UFOPK2602_02284</name>
    <name evidence="3" type="ORF">UFOPK2806_01647</name>
    <name evidence="4" type="ORF">UFOPK3417_01950</name>
    <name evidence="5" type="ORF">UFOPK4306_01068</name>
</gene>
<dbReference type="EMBL" id="CAFBLR010000268">
    <property type="protein sequence ID" value="CAB4886000.1"/>
    <property type="molecule type" value="Genomic_DNA"/>
</dbReference>
<dbReference type="Gene3D" id="3.40.50.620">
    <property type="entry name" value="HUPs"/>
    <property type="match status" value="1"/>
</dbReference>
<feature type="region of interest" description="Disordered" evidence="1">
    <location>
        <begin position="166"/>
        <end position="188"/>
    </location>
</feature>
<name>A0A6J7EYE3_9ZZZZ</name>
<dbReference type="InterPro" id="IPR036134">
    <property type="entry name" value="Crypto/Photolyase_FAD-like_sf"/>
</dbReference>
<dbReference type="Gene3D" id="1.10.10.1710">
    <property type="entry name" value="Deoxyribodipyrimidine photolyase-related"/>
    <property type="match status" value="1"/>
</dbReference>